<feature type="region of interest" description="Disordered" evidence="1">
    <location>
        <begin position="511"/>
        <end position="532"/>
    </location>
</feature>
<dbReference type="EMBL" id="SNTY01000085">
    <property type="protein sequence ID" value="TEU23382.1"/>
    <property type="molecule type" value="Genomic_DNA"/>
</dbReference>
<keyword evidence="3" id="KW-1185">Reference proteome</keyword>
<organism evidence="2 3">
    <name type="scientific">Alkanindiges illinoisensis</name>
    <dbReference type="NCBI Taxonomy" id="197183"/>
    <lineage>
        <taxon>Bacteria</taxon>
        <taxon>Pseudomonadati</taxon>
        <taxon>Pseudomonadota</taxon>
        <taxon>Gammaproteobacteria</taxon>
        <taxon>Moraxellales</taxon>
        <taxon>Moraxellaceae</taxon>
        <taxon>Alkanindiges</taxon>
    </lineage>
</organism>
<protein>
    <submittedName>
        <fullName evidence="2">Uncharacterized protein</fullName>
    </submittedName>
</protein>
<dbReference type="OrthoDB" id="7032350at2"/>
<feature type="compositionally biased region" description="Polar residues" evidence="1">
    <location>
        <begin position="322"/>
        <end position="366"/>
    </location>
</feature>
<dbReference type="AlphaFoldDB" id="A0A4Y7X9L9"/>
<reference evidence="2 3" key="1">
    <citation type="submission" date="2019-03" db="EMBL/GenBank/DDBJ databases">
        <title>Alkanindiges illinoisensis: a potential pathogenic isolated from ascites of a gastric cancer patient with abdominal metastasis.</title>
        <authorList>
            <person name="Hu X."/>
            <person name="Yang B."/>
            <person name="Yan X."/>
            <person name="Lin L."/>
            <person name="Zhao H."/>
            <person name="Zhou F."/>
            <person name="Su B."/>
            <person name="Chen J."/>
            <person name="Rui Y."/>
            <person name="Wang Q."/>
            <person name="Zheng L."/>
        </authorList>
    </citation>
    <scope>NUCLEOTIDE SEQUENCE [LARGE SCALE GENOMIC DNA]</scope>
    <source>
        <strain evidence="2 3">NFYY 23406</strain>
    </source>
</reference>
<feature type="region of interest" description="Disordered" evidence="1">
    <location>
        <begin position="1"/>
        <end position="34"/>
    </location>
</feature>
<dbReference type="Proteomes" id="UP000297834">
    <property type="component" value="Unassembled WGS sequence"/>
</dbReference>
<name>A0A4Y7X9L9_9GAMM</name>
<feature type="region of interest" description="Disordered" evidence="1">
    <location>
        <begin position="322"/>
        <end position="367"/>
    </location>
</feature>
<feature type="compositionally biased region" description="Polar residues" evidence="1">
    <location>
        <begin position="511"/>
        <end position="520"/>
    </location>
</feature>
<gene>
    <name evidence="2" type="ORF">E2B99_13790</name>
</gene>
<evidence type="ECO:0000256" key="1">
    <source>
        <dbReference type="SAM" id="MobiDB-lite"/>
    </source>
</evidence>
<accession>A0A4Y7X9L9</accession>
<proteinExistence type="predicted"/>
<dbReference type="RefSeq" id="WP_134245826.1">
    <property type="nucleotide sequence ID" value="NZ_SNTY01000085.1"/>
</dbReference>
<evidence type="ECO:0000313" key="2">
    <source>
        <dbReference type="EMBL" id="TEU23382.1"/>
    </source>
</evidence>
<sequence length="672" mass="71928">MRGFQPKNKRNQEAEQPQPGLGMIRGKGTGTSDSIKAQVPTGSYIMPADSTEQIGGENLAGLGFKPRNVPVNVSNGEFGLSPEQVHAVGVQALDQMKDATHTPVAKGFSPQREDALFFADGGLVDPNDPRYKQQMTLRNNQQMTLRNNQQMALRNNQQMATRQALATTNPVQPNTMRTVTPLPNPPTPSLPPPQAQVAAQTATQGSNAATASGGFGTRTLGRIASGAKGLGAFHLAASGLGGAIAGFDTPTSQYAERMGLDPNKDYGTAAELGIRAAGVMSDVGNAASFGILGRRFPDKQRIEAQNEGLAQQQRYAAWNAAKTNAGGSDKTTSNPFDQPATGQPATQSVQAPTGTPQARDNNVTKVGNSYSGNNISNGFTVNGQVFDPAKGSLNPQANSPQNQQAVKNLLDRTPEFGGGFSTESYQQSLRNAAAQASQINAAQQLQARQYDERQRIENDLRMAQAKAGFYSQGRGPTKAERDEIAGLRGQLAGVAAQGYDQFKNEANNNAALQRQQSQDQAALERVNAQEQGANYRNDTSNMTEREKFLANNDLENRKFASDEQARAGQVAQQQRMARLYQQYDAAKTPEEKSAALKELQAITGQGSSKDRYMTVAGGQTADINGVTRNPDILFDTQTGQPVQMQQQGLPVGTVSTVGNKKAIWDGSKWIPQ</sequence>
<comment type="caution">
    <text evidence="2">The sequence shown here is derived from an EMBL/GenBank/DDBJ whole genome shotgun (WGS) entry which is preliminary data.</text>
</comment>
<evidence type="ECO:0000313" key="3">
    <source>
        <dbReference type="Proteomes" id="UP000297834"/>
    </source>
</evidence>